<dbReference type="PRINTS" id="PR01264">
    <property type="entry name" value="MECHCHANNEL"/>
</dbReference>
<comment type="caution">
    <text evidence="10">The sequence shown here is derived from an EMBL/GenBank/DDBJ whole genome shotgun (WGS) entry which is preliminary data.</text>
</comment>
<evidence type="ECO:0000256" key="5">
    <source>
        <dbReference type="ARBA" id="ARBA00022989"/>
    </source>
</evidence>
<protein>
    <recommendedName>
        <fullName evidence="9">Large-conductance mechanosensitive channel</fullName>
    </recommendedName>
</protein>
<feature type="transmembrane region" description="Helical" evidence="9">
    <location>
        <begin position="85"/>
        <end position="103"/>
    </location>
</feature>
<dbReference type="OrthoDB" id="9810350at2"/>
<evidence type="ECO:0000256" key="6">
    <source>
        <dbReference type="ARBA" id="ARBA00023065"/>
    </source>
</evidence>
<dbReference type="GO" id="GO:0005886">
    <property type="term" value="C:plasma membrane"/>
    <property type="evidence" value="ECO:0007669"/>
    <property type="project" value="UniProtKB-SubCell"/>
</dbReference>
<keyword evidence="4 9" id="KW-0812">Transmembrane</keyword>
<evidence type="ECO:0000256" key="8">
    <source>
        <dbReference type="ARBA" id="ARBA00023303"/>
    </source>
</evidence>
<dbReference type="RefSeq" id="WP_148781045.1">
    <property type="nucleotide sequence ID" value="NZ_VNHU01000001.1"/>
</dbReference>
<dbReference type="HAMAP" id="MF_00115">
    <property type="entry name" value="MscL"/>
    <property type="match status" value="1"/>
</dbReference>
<keyword evidence="2 9" id="KW-0813">Transport</keyword>
<comment type="function">
    <text evidence="9">Channel that opens in response to stretch forces in the membrane lipid bilayer. May participate in the regulation of osmotic pressure changes within the cell.</text>
</comment>
<dbReference type="SUPFAM" id="SSF81330">
    <property type="entry name" value="Gated mechanosensitive channel"/>
    <property type="match status" value="1"/>
</dbReference>
<comment type="similarity">
    <text evidence="9">Belongs to the MscL family.</text>
</comment>
<dbReference type="Gene3D" id="1.10.1200.120">
    <property type="entry name" value="Large-conductance mechanosensitive channel, MscL, domain 1"/>
    <property type="match status" value="1"/>
</dbReference>
<dbReference type="Pfam" id="PF01741">
    <property type="entry name" value="MscL"/>
    <property type="match status" value="1"/>
</dbReference>
<dbReference type="GO" id="GO:0008381">
    <property type="term" value="F:mechanosensitive monoatomic ion channel activity"/>
    <property type="evidence" value="ECO:0007669"/>
    <property type="project" value="UniProtKB-UniRule"/>
</dbReference>
<keyword evidence="7 9" id="KW-0472">Membrane</keyword>
<sequence length="141" mass="15451">MGFFKDFKSFLMKGDIIALATAVIIGGAFNKIVGSLAQDIIMPFIGLFMGGQNVNNMFIALDGSNHETLAAAKAADAAIMTYGNFLQTIINFIVIGFVIFMILRSYEKTKKKEKEAPAAPKGPTQEEILLEIRDELKKQNS</sequence>
<dbReference type="InterPro" id="IPR037673">
    <property type="entry name" value="MSC/AndL"/>
</dbReference>
<organism evidence="10 11">
    <name type="scientific">Aquimarina intermedia</name>
    <dbReference type="NCBI Taxonomy" id="350814"/>
    <lineage>
        <taxon>Bacteria</taxon>
        <taxon>Pseudomonadati</taxon>
        <taxon>Bacteroidota</taxon>
        <taxon>Flavobacteriia</taxon>
        <taxon>Flavobacteriales</taxon>
        <taxon>Flavobacteriaceae</taxon>
        <taxon>Aquimarina</taxon>
    </lineage>
</organism>
<proteinExistence type="inferred from homology"/>
<keyword evidence="6 9" id="KW-0406">Ion transport</keyword>
<dbReference type="InterPro" id="IPR036019">
    <property type="entry name" value="MscL_channel"/>
</dbReference>
<keyword evidence="8 9" id="KW-0407">Ion channel</keyword>
<evidence type="ECO:0000256" key="4">
    <source>
        <dbReference type="ARBA" id="ARBA00022692"/>
    </source>
</evidence>
<dbReference type="EMBL" id="VNHU01000001">
    <property type="protein sequence ID" value="TYP77017.1"/>
    <property type="molecule type" value="Genomic_DNA"/>
</dbReference>
<reference evidence="10 11" key="1">
    <citation type="submission" date="2019-07" db="EMBL/GenBank/DDBJ databases">
        <title>Genomic Encyclopedia of Archaeal and Bacterial Type Strains, Phase II (KMG-II): from individual species to whole genera.</title>
        <authorList>
            <person name="Goeker M."/>
        </authorList>
    </citation>
    <scope>NUCLEOTIDE SEQUENCE [LARGE SCALE GENOMIC DNA]</scope>
    <source>
        <strain evidence="10 11">DSM 17527</strain>
    </source>
</reference>
<dbReference type="NCBIfam" id="TIGR00220">
    <property type="entry name" value="mscL"/>
    <property type="match status" value="1"/>
</dbReference>
<comment type="subcellular location">
    <subcellularLocation>
        <location evidence="9">Cell membrane</location>
        <topology evidence="9">Multi-pass membrane protein</topology>
    </subcellularLocation>
    <subcellularLocation>
        <location evidence="1">Membrane</location>
        <topology evidence="1">Multi-pass membrane protein</topology>
    </subcellularLocation>
</comment>
<keyword evidence="5 9" id="KW-1133">Transmembrane helix</keyword>
<evidence type="ECO:0000313" key="10">
    <source>
        <dbReference type="EMBL" id="TYP77017.1"/>
    </source>
</evidence>
<evidence type="ECO:0000256" key="2">
    <source>
        <dbReference type="ARBA" id="ARBA00022448"/>
    </source>
</evidence>
<keyword evidence="11" id="KW-1185">Reference proteome</keyword>
<evidence type="ECO:0000256" key="9">
    <source>
        <dbReference type="HAMAP-Rule" id="MF_00115"/>
    </source>
</evidence>
<evidence type="ECO:0000313" key="11">
    <source>
        <dbReference type="Proteomes" id="UP000324376"/>
    </source>
</evidence>
<accession>A0A5S5CCE8</accession>
<dbReference type="PANTHER" id="PTHR30266">
    <property type="entry name" value="MECHANOSENSITIVE CHANNEL MSCL"/>
    <property type="match status" value="1"/>
</dbReference>
<dbReference type="PANTHER" id="PTHR30266:SF2">
    <property type="entry name" value="LARGE-CONDUCTANCE MECHANOSENSITIVE CHANNEL"/>
    <property type="match status" value="1"/>
</dbReference>
<keyword evidence="3 9" id="KW-1003">Cell membrane</keyword>
<dbReference type="Proteomes" id="UP000324376">
    <property type="component" value="Unassembled WGS sequence"/>
</dbReference>
<dbReference type="AlphaFoldDB" id="A0A5S5CCE8"/>
<comment type="caution">
    <text evidence="9">Lacks conserved residue(s) required for the propagation of feature annotation.</text>
</comment>
<comment type="subunit">
    <text evidence="9">Homopentamer.</text>
</comment>
<dbReference type="InterPro" id="IPR001185">
    <property type="entry name" value="MS_channel"/>
</dbReference>
<name>A0A5S5CCE8_9FLAO</name>
<gene>
    <name evidence="9" type="primary">mscL</name>
    <name evidence="10" type="ORF">BD809_101164</name>
</gene>
<evidence type="ECO:0000256" key="7">
    <source>
        <dbReference type="ARBA" id="ARBA00023136"/>
    </source>
</evidence>
<evidence type="ECO:0000256" key="1">
    <source>
        <dbReference type="ARBA" id="ARBA00004141"/>
    </source>
</evidence>
<evidence type="ECO:0000256" key="3">
    <source>
        <dbReference type="ARBA" id="ARBA00022475"/>
    </source>
</evidence>